<dbReference type="GO" id="GO:0008168">
    <property type="term" value="F:methyltransferase activity"/>
    <property type="evidence" value="ECO:0007669"/>
    <property type="project" value="InterPro"/>
</dbReference>
<dbReference type="InterPro" id="IPR000878">
    <property type="entry name" value="4pyrrol_Mease"/>
</dbReference>
<dbReference type="InterPro" id="IPR004518">
    <property type="entry name" value="MazG-like_dom"/>
</dbReference>
<keyword evidence="5" id="KW-1185">Reference proteome</keyword>
<dbReference type="GO" id="GO:0046052">
    <property type="term" value="P:UTP catabolic process"/>
    <property type="evidence" value="ECO:0007669"/>
    <property type="project" value="TreeGrafter"/>
</dbReference>
<dbReference type="InterPro" id="IPR035996">
    <property type="entry name" value="4pyrrol_Methylase_sf"/>
</dbReference>
<feature type="coiled-coil region" evidence="1">
    <location>
        <begin position="397"/>
        <end position="424"/>
    </location>
</feature>
<reference evidence="4 5" key="1">
    <citation type="submission" date="2020-08" db="EMBL/GenBank/DDBJ databases">
        <title>Complete Genome Sequence of Effusibacillus dendaii Strain skT53, Isolated from Farmland soil.</title>
        <authorList>
            <person name="Konishi T."/>
            <person name="Kawasaki H."/>
        </authorList>
    </citation>
    <scope>NUCLEOTIDE SEQUENCE [LARGE SCALE GENOMIC DNA]</scope>
    <source>
        <strain evidence="5">skT53</strain>
    </source>
</reference>
<dbReference type="Gene3D" id="1.10.287.1080">
    <property type="entry name" value="MazG-like"/>
    <property type="match status" value="2"/>
</dbReference>
<dbReference type="GO" id="GO:0006950">
    <property type="term" value="P:response to stress"/>
    <property type="evidence" value="ECO:0007669"/>
    <property type="project" value="UniProtKB-ARBA"/>
</dbReference>
<dbReference type="AlphaFoldDB" id="A0A7I8DBF4"/>
<dbReference type="GO" id="GO:0006203">
    <property type="term" value="P:dGTP catabolic process"/>
    <property type="evidence" value="ECO:0007669"/>
    <property type="project" value="TreeGrafter"/>
</dbReference>
<sequence length="489" mass="55352">MVDSLMATIQIVGLGPGSWTSMPLGTYEQIQNAKPLILRTERHPVVEILAQKGISYRSLDEQYEQAEDFDSLYETIVEMLFQEAKEQGEIVYAVPGHPGVAERTVQIALQKSAGAQVDVVIGPGHSFLDELLLRVGVDPTEGLLILDGTSPRADQLNPALHTVFVQVYNQSVAADVKLTLMDVYPDDYPVTVTRAVGVEGEERIEQVPLYELDRIEWIDHLTTLYLAKSEEERITHRQFSKLVEIVRILRSPEGCPWDREQTHQSIRKHVIEEAYEVAEAIDLEDPDALAEELGDLLLQVALHAQIASEEGTFTVFDTIQAINDKLIRRHPHVFGDRQANDAEEAVVSWEETKRREKQAKGTTEKLLDSVPAGMSAMQVAYKLQKKAAEVGFEWQSIDGVLDKLREELDELQATEDKADELGDVFFVLVNLARYLKLDPEACLAKTNLKFRRRFGYVEEKLEEQGKKLTESSLEEMDEWWNKAKLVEKK</sequence>
<dbReference type="InterPro" id="IPR024180">
    <property type="entry name" value="Tetrapyrrole_Mease/MazG_pred"/>
</dbReference>
<dbReference type="GO" id="GO:0046076">
    <property type="term" value="P:dTTP catabolic process"/>
    <property type="evidence" value="ECO:0007669"/>
    <property type="project" value="TreeGrafter"/>
</dbReference>
<dbReference type="PANTHER" id="PTHR30522:SF0">
    <property type="entry name" value="NUCLEOSIDE TRIPHOSPHATE PYROPHOSPHOHYDROLASE"/>
    <property type="match status" value="1"/>
</dbReference>
<accession>A0A7I8DBF4</accession>
<dbReference type="InterPro" id="IPR011551">
    <property type="entry name" value="NTP_PyrPHydrolase_MazG"/>
</dbReference>
<evidence type="ECO:0000259" key="2">
    <source>
        <dbReference type="Pfam" id="PF00590"/>
    </source>
</evidence>
<dbReference type="SUPFAM" id="SSF101386">
    <property type="entry name" value="all-alpha NTP pyrophosphatases"/>
    <property type="match status" value="2"/>
</dbReference>
<dbReference type="PIRSF" id="PIRSF002845">
    <property type="entry name" value="Ttrprl_mtas_MazG"/>
    <property type="match status" value="1"/>
</dbReference>
<dbReference type="InterPro" id="IPR048015">
    <property type="entry name" value="NTP-PPase_MazG-like_N"/>
</dbReference>
<name>A0A7I8DBF4_9BACL</name>
<dbReference type="FunFam" id="1.10.287.1080:FF:000001">
    <property type="entry name" value="Nucleoside triphosphate pyrophosphohydrolase"/>
    <property type="match status" value="1"/>
</dbReference>
<evidence type="ECO:0000313" key="4">
    <source>
        <dbReference type="EMBL" id="BCJ87404.1"/>
    </source>
</evidence>
<evidence type="ECO:0000259" key="3">
    <source>
        <dbReference type="Pfam" id="PF03819"/>
    </source>
</evidence>
<feature type="domain" description="NTP pyrophosphohydrolase MazG-like" evidence="3">
    <location>
        <begin position="261"/>
        <end position="334"/>
    </location>
</feature>
<organism evidence="4 5">
    <name type="scientific">Effusibacillus dendaii</name>
    <dbReference type="NCBI Taxonomy" id="2743772"/>
    <lineage>
        <taxon>Bacteria</taxon>
        <taxon>Bacillati</taxon>
        <taxon>Bacillota</taxon>
        <taxon>Bacilli</taxon>
        <taxon>Bacillales</taxon>
        <taxon>Alicyclobacillaceae</taxon>
        <taxon>Effusibacillus</taxon>
    </lineage>
</organism>
<proteinExistence type="predicted"/>
<dbReference type="PANTHER" id="PTHR30522">
    <property type="entry name" value="NUCLEOSIDE TRIPHOSPHATE PYROPHOSPHOHYDROLASE"/>
    <property type="match status" value="1"/>
</dbReference>
<dbReference type="NCBIfam" id="TIGR00444">
    <property type="entry name" value="mazG"/>
    <property type="match status" value="1"/>
</dbReference>
<dbReference type="Proteomes" id="UP000593802">
    <property type="component" value="Chromosome"/>
</dbReference>
<dbReference type="InterPro" id="IPR035013">
    <property type="entry name" value="YabN_N"/>
</dbReference>
<dbReference type="GO" id="GO:0047429">
    <property type="term" value="F:nucleoside triphosphate diphosphatase activity"/>
    <property type="evidence" value="ECO:0007669"/>
    <property type="project" value="InterPro"/>
</dbReference>
<evidence type="ECO:0000313" key="5">
    <source>
        <dbReference type="Proteomes" id="UP000593802"/>
    </source>
</evidence>
<dbReference type="EMBL" id="AP023366">
    <property type="protein sequence ID" value="BCJ87404.1"/>
    <property type="molecule type" value="Genomic_DNA"/>
</dbReference>
<dbReference type="InterPro" id="IPR014777">
    <property type="entry name" value="4pyrrole_Mease_sub1"/>
</dbReference>
<dbReference type="KEGG" id="eff:skT53_23890"/>
<dbReference type="CDD" id="cd11723">
    <property type="entry name" value="YabN_N_like"/>
    <property type="match status" value="1"/>
</dbReference>
<dbReference type="InterPro" id="IPR048011">
    <property type="entry name" value="NTP-PPase_MazG-like_C"/>
</dbReference>
<dbReference type="Gene3D" id="3.40.1010.10">
    <property type="entry name" value="Cobalt-precorrin-4 Transmethylase, Domain 1"/>
    <property type="match status" value="1"/>
</dbReference>
<dbReference type="Pfam" id="PF03819">
    <property type="entry name" value="MazG"/>
    <property type="match status" value="1"/>
</dbReference>
<keyword evidence="1" id="KW-0175">Coiled coil</keyword>
<dbReference type="CDD" id="cd11529">
    <property type="entry name" value="NTP-PPase_MazG_Cterm"/>
    <property type="match status" value="1"/>
</dbReference>
<dbReference type="GO" id="GO:0046047">
    <property type="term" value="P:TTP catabolic process"/>
    <property type="evidence" value="ECO:0007669"/>
    <property type="project" value="TreeGrafter"/>
</dbReference>
<dbReference type="Pfam" id="PF00590">
    <property type="entry name" value="TP_methylase"/>
    <property type="match status" value="1"/>
</dbReference>
<feature type="domain" description="Tetrapyrrole methylase" evidence="2">
    <location>
        <begin position="9"/>
        <end position="212"/>
    </location>
</feature>
<dbReference type="CDD" id="cd11528">
    <property type="entry name" value="NTP-PPase_MazG_Nterm"/>
    <property type="match status" value="1"/>
</dbReference>
<dbReference type="GO" id="GO:0046061">
    <property type="term" value="P:dATP catabolic process"/>
    <property type="evidence" value="ECO:0007669"/>
    <property type="project" value="TreeGrafter"/>
</dbReference>
<dbReference type="GO" id="GO:0046081">
    <property type="term" value="P:dUTP catabolic process"/>
    <property type="evidence" value="ECO:0007669"/>
    <property type="project" value="TreeGrafter"/>
</dbReference>
<gene>
    <name evidence="4" type="primary">yabN</name>
    <name evidence="4" type="ORF">skT53_23890</name>
</gene>
<protein>
    <recommendedName>
        <fullName evidence="6">Nucleoside triphosphate pyrophosphohydrolase</fullName>
    </recommendedName>
</protein>
<evidence type="ECO:0000256" key="1">
    <source>
        <dbReference type="SAM" id="Coils"/>
    </source>
</evidence>
<evidence type="ECO:0008006" key="6">
    <source>
        <dbReference type="Google" id="ProtNLM"/>
    </source>
</evidence>
<dbReference type="SUPFAM" id="SSF53790">
    <property type="entry name" value="Tetrapyrrole methylase"/>
    <property type="match status" value="1"/>
</dbReference>
<dbReference type="NCBIfam" id="NF007113">
    <property type="entry name" value="PRK09562.1"/>
    <property type="match status" value="1"/>
</dbReference>